<comment type="catalytic activity">
    <reaction evidence="17">
        <text>N-acetylneuraminate(in) + H(+)(in) = N-acetylneuraminate(out) + H(+)(out)</text>
        <dbReference type="Rhea" id="RHEA:28987"/>
        <dbReference type="ChEBI" id="CHEBI:15378"/>
        <dbReference type="ChEBI" id="CHEBI:35418"/>
    </reaction>
    <physiologicalReaction direction="right-to-left" evidence="17">
        <dbReference type="Rhea" id="RHEA:28989"/>
    </physiologicalReaction>
</comment>
<keyword evidence="13" id="KW-0458">Lysosome</keyword>
<evidence type="ECO:0000256" key="20">
    <source>
        <dbReference type="ARBA" id="ARBA00051612"/>
    </source>
</evidence>
<evidence type="ECO:0000256" key="2">
    <source>
        <dbReference type="ARBA" id="ARBA00004554"/>
    </source>
</evidence>
<evidence type="ECO:0000256" key="1">
    <source>
        <dbReference type="ARBA" id="ARBA00004432"/>
    </source>
</evidence>
<keyword evidence="8" id="KW-0769">Symport</keyword>
<gene>
    <name evidence="30" type="primary">LOC108664802</name>
</gene>
<dbReference type="AlphaFoldDB" id="A0A8B7N0D4"/>
<keyword evidence="14" id="KW-0968">Cytoplasmic vesicle</keyword>
<dbReference type="CDD" id="cd17318">
    <property type="entry name" value="MFS_SLC17"/>
    <property type="match status" value="1"/>
</dbReference>
<evidence type="ECO:0000256" key="15">
    <source>
        <dbReference type="ARBA" id="ARBA00050101"/>
    </source>
</evidence>
<evidence type="ECO:0000256" key="23">
    <source>
        <dbReference type="ARBA" id="ARBA00080244"/>
    </source>
</evidence>
<keyword evidence="9 27" id="KW-1133">Transmembrane helix</keyword>
<evidence type="ECO:0000256" key="10">
    <source>
        <dbReference type="ARBA" id="ARBA00023018"/>
    </source>
</evidence>
<evidence type="ECO:0000259" key="28">
    <source>
        <dbReference type="PROSITE" id="PS50850"/>
    </source>
</evidence>
<proteinExistence type="predicted"/>
<dbReference type="GO" id="GO:0016323">
    <property type="term" value="C:basolateral plasma membrane"/>
    <property type="evidence" value="ECO:0007669"/>
    <property type="project" value="UniProtKB-SubCell"/>
</dbReference>
<dbReference type="RefSeq" id="XP_018006985.1">
    <property type="nucleotide sequence ID" value="XM_018151496.2"/>
</dbReference>
<evidence type="ECO:0000256" key="24">
    <source>
        <dbReference type="ARBA" id="ARBA00081195"/>
    </source>
</evidence>
<dbReference type="GeneID" id="108664802"/>
<feature type="region of interest" description="Disordered" evidence="26">
    <location>
        <begin position="503"/>
        <end position="524"/>
    </location>
</feature>
<accession>A0A8B7N0D4</accession>
<comment type="catalytic activity">
    <reaction evidence="16">
        <text>L-aspartate(out) = L-aspartate(in)</text>
        <dbReference type="Rhea" id="RHEA:66332"/>
        <dbReference type="ChEBI" id="CHEBI:29991"/>
    </reaction>
    <physiologicalReaction direction="left-to-right" evidence="16">
        <dbReference type="Rhea" id="RHEA:66333"/>
    </physiologicalReaction>
</comment>
<feature type="transmembrane region" description="Helical" evidence="27">
    <location>
        <begin position="405"/>
        <end position="426"/>
    </location>
</feature>
<keyword evidence="6" id="KW-1003">Cell membrane</keyword>
<dbReference type="InterPro" id="IPR011701">
    <property type="entry name" value="MFS"/>
</dbReference>
<keyword evidence="29" id="KW-1185">Reference proteome</keyword>
<dbReference type="FunFam" id="1.20.1250.20:FF:000067">
    <property type="entry name" value="sialin isoform X2"/>
    <property type="match status" value="1"/>
</dbReference>
<feature type="transmembrane region" description="Helical" evidence="27">
    <location>
        <begin position="473"/>
        <end position="492"/>
    </location>
</feature>
<keyword evidence="11 27" id="KW-0472">Membrane</keyword>
<evidence type="ECO:0000256" key="6">
    <source>
        <dbReference type="ARBA" id="ARBA00022475"/>
    </source>
</evidence>
<evidence type="ECO:0000256" key="27">
    <source>
        <dbReference type="SAM" id="Phobius"/>
    </source>
</evidence>
<feature type="transmembrane region" description="Helical" evidence="27">
    <location>
        <begin position="342"/>
        <end position="368"/>
    </location>
</feature>
<dbReference type="KEGG" id="hazt:108664802"/>
<dbReference type="PANTHER" id="PTHR11662:SF457">
    <property type="entry name" value="MAJOR FACILITATOR SUPERFAMILY TRANSPORTER 3"/>
    <property type="match status" value="1"/>
</dbReference>
<dbReference type="GO" id="GO:0015293">
    <property type="term" value="F:symporter activity"/>
    <property type="evidence" value="ECO:0007669"/>
    <property type="project" value="UniProtKB-KW"/>
</dbReference>
<feature type="transmembrane region" description="Helical" evidence="27">
    <location>
        <begin position="40"/>
        <end position="59"/>
    </location>
</feature>
<dbReference type="SUPFAM" id="SSF103473">
    <property type="entry name" value="MFS general substrate transporter"/>
    <property type="match status" value="1"/>
</dbReference>
<dbReference type="InterPro" id="IPR050382">
    <property type="entry name" value="MFS_Na/Anion_cotransporter"/>
</dbReference>
<evidence type="ECO:0000256" key="13">
    <source>
        <dbReference type="ARBA" id="ARBA00023228"/>
    </source>
</evidence>
<feature type="transmembrane region" description="Helical" evidence="27">
    <location>
        <begin position="242"/>
        <end position="261"/>
    </location>
</feature>
<comment type="subcellular location">
    <subcellularLocation>
        <location evidence="2">Basolateral cell membrane</location>
        <topology evidence="2">Multi-pass membrane protein</topology>
    </subcellularLocation>
    <subcellularLocation>
        <location evidence="3">Cytoplasmic vesicle</location>
        <location evidence="3">Secretory vesicle membrane</location>
        <topology evidence="3">Multi-pass membrane protein</topology>
    </subcellularLocation>
    <subcellularLocation>
        <location evidence="1">Cytoplasmic vesicle</location>
        <location evidence="1">Secretory vesicle</location>
        <location evidence="1">Synaptic vesicle membrane</location>
    </subcellularLocation>
    <subcellularLocation>
        <location evidence="4">Lysosome membrane</location>
    </subcellularLocation>
</comment>
<feature type="transmembrane region" description="Helical" evidence="27">
    <location>
        <begin position="380"/>
        <end position="399"/>
    </location>
</feature>
<dbReference type="InterPro" id="IPR020846">
    <property type="entry name" value="MFS_dom"/>
</dbReference>
<dbReference type="PANTHER" id="PTHR11662">
    <property type="entry name" value="SOLUTE CARRIER FAMILY 17"/>
    <property type="match status" value="1"/>
</dbReference>
<evidence type="ECO:0000256" key="8">
    <source>
        <dbReference type="ARBA" id="ARBA00022847"/>
    </source>
</evidence>
<comment type="catalytic activity">
    <reaction evidence="15">
        <text>2 nitrate(out) + H(+)(out) = 2 nitrate(in) + H(+)(in)</text>
        <dbReference type="Rhea" id="RHEA:71539"/>
        <dbReference type="ChEBI" id="CHEBI:15378"/>
        <dbReference type="ChEBI" id="CHEBI:17632"/>
    </reaction>
    <physiologicalReaction direction="left-to-right" evidence="15">
        <dbReference type="Rhea" id="RHEA:71540"/>
    </physiologicalReaction>
</comment>
<evidence type="ECO:0000256" key="25">
    <source>
        <dbReference type="ARBA" id="ARBA00081925"/>
    </source>
</evidence>
<feature type="transmembrane region" description="Helical" evidence="27">
    <location>
        <begin position="299"/>
        <end position="322"/>
    </location>
</feature>
<keyword evidence="10" id="KW-0770">Synapse</keyword>
<dbReference type="PROSITE" id="PS50850">
    <property type="entry name" value="MFS"/>
    <property type="match status" value="1"/>
</dbReference>
<name>A0A8B7N0D4_HYAAZ</name>
<dbReference type="GO" id="GO:0006820">
    <property type="term" value="P:monoatomic anion transport"/>
    <property type="evidence" value="ECO:0007669"/>
    <property type="project" value="TreeGrafter"/>
</dbReference>
<evidence type="ECO:0000313" key="30">
    <source>
        <dbReference type="RefSeq" id="XP_018006985.1"/>
    </source>
</evidence>
<comment type="function">
    <text evidence="21">Receptor for CM101, a polysaccharide produced by group B Streptococcus with antipathoangiogenic properties.</text>
</comment>
<evidence type="ECO:0000256" key="19">
    <source>
        <dbReference type="ARBA" id="ARBA00051447"/>
    </source>
</evidence>
<comment type="catalytic activity">
    <reaction evidence="20">
        <text>D-glucuronate(out) + H(+)(out) = D-glucuronate(in) + H(+)(in)</text>
        <dbReference type="Rhea" id="RHEA:72591"/>
        <dbReference type="ChEBI" id="CHEBI:15378"/>
        <dbReference type="ChEBI" id="CHEBI:58720"/>
    </reaction>
    <physiologicalReaction direction="left-to-right" evidence="20">
        <dbReference type="Rhea" id="RHEA:72592"/>
    </physiologicalReaction>
</comment>
<comment type="catalytic activity">
    <reaction evidence="18">
        <text>N-acetyl-L-aspartyl-L-glutamate(out) = N-acetyl-L-aspartyl-L-glutamate(in)</text>
        <dbReference type="Rhea" id="RHEA:72599"/>
        <dbReference type="ChEBI" id="CHEBI:76931"/>
    </reaction>
    <physiologicalReaction direction="left-to-right" evidence="18">
        <dbReference type="Rhea" id="RHEA:72600"/>
    </physiologicalReaction>
</comment>
<feature type="transmembrane region" description="Helical" evidence="27">
    <location>
        <begin position="150"/>
        <end position="168"/>
    </location>
</feature>
<dbReference type="GO" id="GO:0030672">
    <property type="term" value="C:synaptic vesicle membrane"/>
    <property type="evidence" value="ECO:0007669"/>
    <property type="project" value="UniProtKB-SubCell"/>
</dbReference>
<feature type="transmembrane region" description="Helical" evidence="27">
    <location>
        <begin position="438"/>
        <end position="461"/>
    </location>
</feature>
<evidence type="ECO:0000256" key="11">
    <source>
        <dbReference type="ARBA" id="ARBA00023136"/>
    </source>
</evidence>
<keyword evidence="5" id="KW-0813">Transport</keyword>
<organism evidence="29 30">
    <name type="scientific">Hyalella azteca</name>
    <name type="common">Amphipod</name>
    <dbReference type="NCBI Taxonomy" id="294128"/>
    <lineage>
        <taxon>Eukaryota</taxon>
        <taxon>Metazoa</taxon>
        <taxon>Ecdysozoa</taxon>
        <taxon>Arthropoda</taxon>
        <taxon>Crustacea</taxon>
        <taxon>Multicrustacea</taxon>
        <taxon>Malacostraca</taxon>
        <taxon>Eumalacostraca</taxon>
        <taxon>Peracarida</taxon>
        <taxon>Amphipoda</taxon>
        <taxon>Senticaudata</taxon>
        <taxon>Talitrida</taxon>
        <taxon>Talitroidea</taxon>
        <taxon>Hyalellidae</taxon>
        <taxon>Hyalella</taxon>
    </lineage>
</organism>
<evidence type="ECO:0000256" key="5">
    <source>
        <dbReference type="ARBA" id="ARBA00022448"/>
    </source>
</evidence>
<dbReference type="Gene3D" id="1.20.1250.20">
    <property type="entry name" value="MFS general substrate transporter like domains"/>
    <property type="match status" value="2"/>
</dbReference>
<evidence type="ECO:0000256" key="7">
    <source>
        <dbReference type="ARBA" id="ARBA00022692"/>
    </source>
</evidence>
<evidence type="ECO:0000256" key="26">
    <source>
        <dbReference type="SAM" id="MobiDB-lite"/>
    </source>
</evidence>
<evidence type="ECO:0000256" key="3">
    <source>
        <dbReference type="ARBA" id="ARBA00004638"/>
    </source>
</evidence>
<sequence length="524" mass="57251">MVYRYLSVFGRCYQPPSSEESQPLKAVPDNQEPHKPDCVASRWIFAVLGCVGFMIVYGLKVNLSVAIIAMVNHTAVLSANEESGDHHAVVATNDSENACGVEEHEENLDDGPFAWDENVQGVVLASYFYGYILTQVGGGWVAENMSAKHVFGGGALLNILGALLTPVAAKGSYIVVIALRILMGIGGGVTLPAMHVLIAKWAPPSERSKIASTVYAGMTLGTLVTMPFSGLLAATINWESIFYVQGALSILWYVLWLFFVYDSPSQHPRISRSERQMIESSIGGGSPDAPKMKIPWKSVWTSMPVFAIIVAHTCSNWGWYMLLVKLPTYMRYILKFDIKSNAGLSAVPFLCMWVFTMLFASLLDFLLSKNIITTTVARKLATSVASVPPAICLVLVTYVGCNTELAVVLLTLGTMFIGGMYSGFLANHIDIAPPFAGTLMGISNTFATLPGIAVPSIVGAITHNNQTVEAWRLIFYITLGIFLFEFIFYVIFASGELQEWAKPKSEERNAGEHRLLEKNESNKA</sequence>
<evidence type="ECO:0000256" key="17">
    <source>
        <dbReference type="ARBA" id="ARBA00050625"/>
    </source>
</evidence>
<keyword evidence="12" id="KW-0325">Glycoprotein</keyword>
<protein>
    <recommendedName>
        <fullName evidence="22">Sialin</fullName>
    </recommendedName>
    <alternativeName>
        <fullName evidence="25">H(+)/nitrate cotransporter</fullName>
    </alternativeName>
    <alternativeName>
        <fullName evidence="23">H(+)/sialic acid cotransporter</fullName>
    </alternativeName>
    <alternativeName>
        <fullName evidence="24">Vesicular excitatory amino acid transporter</fullName>
    </alternativeName>
</protein>
<feature type="domain" description="Major facilitator superfamily (MFS) profile" evidence="28">
    <location>
        <begin position="44"/>
        <end position="497"/>
    </location>
</feature>
<evidence type="ECO:0000256" key="9">
    <source>
        <dbReference type="ARBA" id="ARBA00022989"/>
    </source>
</evidence>
<evidence type="ECO:0000256" key="16">
    <source>
        <dbReference type="ARBA" id="ARBA00050554"/>
    </source>
</evidence>
<feature type="transmembrane region" description="Helical" evidence="27">
    <location>
        <begin position="174"/>
        <end position="198"/>
    </location>
</feature>
<keyword evidence="7 27" id="KW-0812">Transmembrane</keyword>
<dbReference type="OrthoDB" id="2985014at2759"/>
<dbReference type="GO" id="GO:0046942">
    <property type="term" value="P:carboxylic acid transport"/>
    <property type="evidence" value="ECO:0007669"/>
    <property type="project" value="UniProtKB-ARBA"/>
</dbReference>
<evidence type="ECO:0000313" key="29">
    <source>
        <dbReference type="Proteomes" id="UP000694843"/>
    </source>
</evidence>
<reference evidence="30" key="1">
    <citation type="submission" date="2025-08" db="UniProtKB">
        <authorList>
            <consortium name="RefSeq"/>
        </authorList>
    </citation>
    <scope>IDENTIFICATION</scope>
    <source>
        <tissue evidence="30">Whole organism</tissue>
    </source>
</reference>
<comment type="catalytic activity">
    <reaction evidence="19">
        <text>L-glutamate(out) = L-glutamate(in)</text>
        <dbReference type="Rhea" id="RHEA:66336"/>
        <dbReference type="ChEBI" id="CHEBI:29985"/>
    </reaction>
    <physiologicalReaction direction="left-to-right" evidence="19">
        <dbReference type="Rhea" id="RHEA:66337"/>
    </physiologicalReaction>
</comment>
<dbReference type="GO" id="GO:0005765">
    <property type="term" value="C:lysosomal membrane"/>
    <property type="evidence" value="ECO:0007669"/>
    <property type="project" value="UniProtKB-SubCell"/>
</dbReference>
<dbReference type="OMA" id="AMLNHTA"/>
<evidence type="ECO:0000256" key="22">
    <source>
        <dbReference type="ARBA" id="ARBA00069713"/>
    </source>
</evidence>
<evidence type="ECO:0000256" key="12">
    <source>
        <dbReference type="ARBA" id="ARBA00023180"/>
    </source>
</evidence>
<evidence type="ECO:0000256" key="21">
    <source>
        <dbReference type="ARBA" id="ARBA00056891"/>
    </source>
</evidence>
<evidence type="ECO:0000256" key="4">
    <source>
        <dbReference type="ARBA" id="ARBA00004656"/>
    </source>
</evidence>
<dbReference type="InterPro" id="IPR036259">
    <property type="entry name" value="MFS_trans_sf"/>
</dbReference>
<dbReference type="Pfam" id="PF07690">
    <property type="entry name" value="MFS_1"/>
    <property type="match status" value="1"/>
</dbReference>
<feature type="transmembrane region" description="Helical" evidence="27">
    <location>
        <begin position="210"/>
        <end position="236"/>
    </location>
</feature>
<dbReference type="FunFam" id="1.20.1250.20:FF:000003">
    <property type="entry name" value="Solute carrier family 17 member 3"/>
    <property type="match status" value="1"/>
</dbReference>
<evidence type="ECO:0000256" key="18">
    <source>
        <dbReference type="ARBA" id="ARBA00051403"/>
    </source>
</evidence>
<dbReference type="Proteomes" id="UP000694843">
    <property type="component" value="Unplaced"/>
</dbReference>
<evidence type="ECO:0000256" key="14">
    <source>
        <dbReference type="ARBA" id="ARBA00023329"/>
    </source>
</evidence>